<dbReference type="Gene3D" id="2.40.30.10">
    <property type="entry name" value="Translation factors"/>
    <property type="match status" value="1"/>
</dbReference>
<dbReference type="InterPro" id="IPR056752">
    <property type="entry name" value="EFL1"/>
</dbReference>
<reference evidence="8 9" key="1">
    <citation type="journal article" date="2017" name="Mol. Ecol.">
        <title>Comparative and population genomic landscape of Phellinus noxius: A hypervariable fungus causing root rot in trees.</title>
        <authorList>
            <person name="Chung C.L."/>
            <person name="Lee T.J."/>
            <person name="Akiba M."/>
            <person name="Lee H.H."/>
            <person name="Kuo T.H."/>
            <person name="Liu D."/>
            <person name="Ke H.M."/>
            <person name="Yokoi T."/>
            <person name="Roa M.B."/>
            <person name="Lu M.J."/>
            <person name="Chang Y.Y."/>
            <person name="Ann P.J."/>
            <person name="Tsai J.N."/>
            <person name="Chen C.Y."/>
            <person name="Tzean S.S."/>
            <person name="Ota Y."/>
            <person name="Hattori T."/>
            <person name="Sahashi N."/>
            <person name="Liou R.F."/>
            <person name="Kikuchi T."/>
            <person name="Tsai I.J."/>
        </authorList>
    </citation>
    <scope>NUCLEOTIDE SEQUENCE [LARGE SCALE GENOMIC DNA]</scope>
    <source>
        <strain evidence="8 9">FFPRI411160</strain>
    </source>
</reference>
<feature type="compositionally biased region" description="Basic and acidic residues" evidence="6">
    <location>
        <begin position="1150"/>
        <end position="1166"/>
    </location>
</feature>
<dbReference type="SUPFAM" id="SSF54980">
    <property type="entry name" value="EF-G C-terminal domain-like"/>
    <property type="match status" value="2"/>
</dbReference>
<dbReference type="STRING" id="2282107.A0A286UCG8"/>
<dbReference type="GO" id="GO:0042256">
    <property type="term" value="P:cytosolic ribosome assembly"/>
    <property type="evidence" value="ECO:0007669"/>
    <property type="project" value="TreeGrafter"/>
</dbReference>
<dbReference type="SUPFAM" id="SSF50447">
    <property type="entry name" value="Translation proteins"/>
    <property type="match status" value="1"/>
</dbReference>
<keyword evidence="3 8" id="KW-0378">Hydrolase</keyword>
<sequence>MSDDEEIPMLVETDEAPQLLQEPNQEKITDDQGEKEEGVNRRDTRVPCTLISGFLGAGKSTLLKRILTERHGYRIAVIMNEFGDTADIENKAINISSPSTSSTSTSTTSTSGVPNEKLELTEEFLELPNGCLCCSIKDTGIAAIEKLMERKGGFDYILLETTGLADPGPIAGNFWVNEEYASGEVEVEREGRGKGLGGEMYLDGVVVVVDAVFGEKQMDEDEEGEGVSVRQIACADVILLNKTDISLDTESGEEERLGRLERLERRIRAVNPSAPIYRTVKGEVDLGLVIGIEAYSAKLDLGTRTGTGAGPSGEGEHSHNHEHGDGCGDCEHEHKRGTSHDGVSSIQVTCPPLSATRAQKLDEWIRAALWEGEILGGGEGEEGKVEVLRCKGVYYVESGERTLGFVMAATTAGAGAADADTSAPPTSTTPAASTSSRTTNVSRPPVNPFSATMNNGTGIATENVRVITTIGHVDHGKTTFVDYLLAANNIISGGWRGRLCDGALVLVDVVEGVCTQTITVLRQAWMDRVKPVLVLNKCDRLITELKLSPGEAYHHLSRVIEQVNAIMGSFFAGERMEDDLRWREERERRLEERKERKGESKDAGKDVEDEEGVGGEEEEYQEKDDEDLYFSPDRGNVIFASAIDGWGFRVGKFAQLYAEKLGIKEANLRKVLWGDYYLDPKTKRVIGYKHLKGRALKPLFVQFVLDNIWAVYDGVVLNPNPDKVTKIVNTLNLKIPPRELKSKDTRNLLSLIFGQWLSLSTCTIQAVIDVIPPPSKAQAIRMPKMLYPDLVVTGKKVKKAGEEGEEETEGEGKVEAKNELEKDLYGCRDGEDANVVAYVSKMFAVEEGELPERKRKPMSAEEMRERGRELRMLKEGLERMDIGSENGNEDGNGNGEALGAKESEKKKEGEGDKGLLFLGLRGCILDNCVNANHIVKAKVDALYVMMGRDLEPVDCVRAGNVFALRGLEGKVWRHATLCAPGAKGIIGEDVEANRSCLINLGGIIRPTPPIVRVALEPVEPANLPKLVEGLKLLSQADPAVETFQQQTGEHVILTAGELHLERCLKDLRERFAKIEIQPSEPIVPYRETAVKAPDMAPPKTSNAPRGTVHGSATHGVVKFTIRASPLPEEIVEFVQNNLLVLRKLSRERKLKDQSSEEKGQEEQQQKEEEEDDELIEGVKVGGEWEGIADRVWAFGPRTAGGCLLIDARKGEARRSLRKRLNRTAAGEDPVKEWDHSLQQFEGTVETGFQLATFKGPLCAEPVEGMAYFVESIEYDSQAVAEAESSQVIGSLISGVQEACRAGLLDWSPRLMRAMYSCDIQASTDVLGKVYGVVAKRRGRIVSEEMKEGTSFFTVRALLPVVESFGFADEIRKRTSGAASPQLIFSGYEMLDQDPFWVPTTEEELEDLGEKADRENVAKVYMDRVRERKGMFVDRKIVEFAEKQRTLKR</sequence>
<dbReference type="FunFam" id="3.30.70.870:FF:000002">
    <property type="entry name" value="Translation elongation factor 2"/>
    <property type="match status" value="1"/>
</dbReference>
<dbReference type="InterPro" id="IPR041095">
    <property type="entry name" value="EFG_II"/>
</dbReference>
<gene>
    <name evidence="8" type="ORF">PNOK_0735700</name>
</gene>
<dbReference type="SUPFAM" id="SSF52540">
    <property type="entry name" value="P-loop containing nucleoside triphosphate hydrolases"/>
    <property type="match status" value="2"/>
</dbReference>
<name>A0A286UCG8_9AGAM</name>
<evidence type="ECO:0000256" key="2">
    <source>
        <dbReference type="ARBA" id="ARBA00022741"/>
    </source>
</evidence>
<dbReference type="SUPFAM" id="SSF54211">
    <property type="entry name" value="Ribosomal protein S5 domain 2-like"/>
    <property type="match status" value="1"/>
</dbReference>
<dbReference type="FunFam" id="3.30.70.240:FF:000006">
    <property type="entry name" value="Elongation factor like GTPase 1"/>
    <property type="match status" value="1"/>
</dbReference>
<dbReference type="InterPro" id="IPR020568">
    <property type="entry name" value="Ribosomal_Su5_D2-typ_SF"/>
</dbReference>
<dbReference type="GO" id="GO:0005525">
    <property type="term" value="F:GTP binding"/>
    <property type="evidence" value="ECO:0007669"/>
    <property type="project" value="UniProtKB-KW"/>
</dbReference>
<dbReference type="GO" id="GO:0005829">
    <property type="term" value="C:cytosol"/>
    <property type="evidence" value="ECO:0007669"/>
    <property type="project" value="TreeGrafter"/>
</dbReference>
<dbReference type="Pfam" id="PF00009">
    <property type="entry name" value="GTP_EFTU"/>
    <property type="match status" value="1"/>
</dbReference>
<feature type="region of interest" description="Disordered" evidence="6">
    <location>
        <begin position="1150"/>
        <end position="1176"/>
    </location>
</feature>
<dbReference type="InterPro" id="IPR003495">
    <property type="entry name" value="CobW/HypB/UreG_nucleotide-bd"/>
</dbReference>
<comment type="caution">
    <text evidence="8">The sequence shown here is derived from an EMBL/GenBank/DDBJ whole genome shotgun (WGS) entry which is preliminary data.</text>
</comment>
<dbReference type="SMART" id="SM00838">
    <property type="entry name" value="EFG_C"/>
    <property type="match status" value="1"/>
</dbReference>
<dbReference type="InParanoid" id="A0A286UCG8"/>
<dbReference type="InterPro" id="IPR035647">
    <property type="entry name" value="EFG_III/V"/>
</dbReference>
<dbReference type="GO" id="GO:0003924">
    <property type="term" value="F:GTPase activity"/>
    <property type="evidence" value="ECO:0007669"/>
    <property type="project" value="InterPro"/>
</dbReference>
<organism evidence="8 9">
    <name type="scientific">Pyrrhoderma noxium</name>
    <dbReference type="NCBI Taxonomy" id="2282107"/>
    <lineage>
        <taxon>Eukaryota</taxon>
        <taxon>Fungi</taxon>
        <taxon>Dikarya</taxon>
        <taxon>Basidiomycota</taxon>
        <taxon>Agaricomycotina</taxon>
        <taxon>Agaricomycetes</taxon>
        <taxon>Hymenochaetales</taxon>
        <taxon>Hymenochaetaceae</taxon>
        <taxon>Pyrrhoderma</taxon>
    </lineage>
</organism>
<evidence type="ECO:0000256" key="6">
    <source>
        <dbReference type="SAM" id="MobiDB-lite"/>
    </source>
</evidence>
<feature type="compositionally biased region" description="Basic and acidic residues" evidence="6">
    <location>
        <begin position="314"/>
        <end position="339"/>
    </location>
</feature>
<dbReference type="Gene3D" id="3.30.230.10">
    <property type="match status" value="1"/>
</dbReference>
<dbReference type="CDD" id="cd16261">
    <property type="entry name" value="EF2_snRNP_III"/>
    <property type="match status" value="1"/>
</dbReference>
<feature type="region of interest" description="Disordered" evidence="6">
    <location>
        <begin position="591"/>
        <end position="629"/>
    </location>
</feature>
<dbReference type="Gene3D" id="3.30.70.240">
    <property type="match status" value="1"/>
</dbReference>
<dbReference type="CDD" id="cd03112">
    <property type="entry name" value="CobW-like"/>
    <property type="match status" value="1"/>
</dbReference>
<dbReference type="Pfam" id="PF14492">
    <property type="entry name" value="EFG_III"/>
    <property type="match status" value="1"/>
</dbReference>
<keyword evidence="4" id="KW-0342">GTP-binding</keyword>
<dbReference type="PANTHER" id="PTHR42908">
    <property type="entry name" value="TRANSLATION ELONGATION FACTOR-RELATED"/>
    <property type="match status" value="1"/>
</dbReference>
<protein>
    <recommendedName>
        <fullName evidence="5">Elongation factor-like 1</fullName>
    </recommendedName>
</protein>
<keyword evidence="2" id="KW-0547">Nucleotide-binding</keyword>
<dbReference type="Pfam" id="PF25118">
    <property type="entry name" value="EFL1"/>
    <property type="match status" value="1"/>
</dbReference>
<dbReference type="Gene3D" id="3.40.50.300">
    <property type="entry name" value="P-loop containing nucleotide triphosphate hydrolases"/>
    <property type="match status" value="3"/>
</dbReference>
<feature type="region of interest" description="Disordered" evidence="6">
    <location>
        <begin position="415"/>
        <end position="454"/>
    </location>
</feature>
<evidence type="ECO:0000256" key="4">
    <source>
        <dbReference type="ARBA" id="ARBA00023134"/>
    </source>
</evidence>
<dbReference type="Pfam" id="PF00679">
    <property type="entry name" value="EFG_C"/>
    <property type="match status" value="1"/>
</dbReference>
<dbReference type="CDD" id="cd01681">
    <property type="entry name" value="aeEF2_snRNP_like_IV"/>
    <property type="match status" value="1"/>
</dbReference>
<feature type="compositionally biased region" description="Low complexity" evidence="6">
    <location>
        <begin position="415"/>
        <end position="439"/>
    </location>
</feature>
<dbReference type="EMBL" id="NBII01000007">
    <property type="protein sequence ID" value="PAV17293.1"/>
    <property type="molecule type" value="Genomic_DNA"/>
</dbReference>
<evidence type="ECO:0000256" key="1">
    <source>
        <dbReference type="ARBA" id="ARBA00022517"/>
    </source>
</evidence>
<feature type="compositionally biased region" description="Acidic residues" evidence="6">
    <location>
        <begin position="607"/>
        <end position="628"/>
    </location>
</feature>
<dbReference type="InterPro" id="IPR009000">
    <property type="entry name" value="Transl_B-barrel_sf"/>
</dbReference>
<dbReference type="CDD" id="cd04096">
    <property type="entry name" value="eEF2_snRNP_like_C"/>
    <property type="match status" value="1"/>
</dbReference>
<dbReference type="Gene3D" id="3.30.70.870">
    <property type="entry name" value="Elongation Factor G (Translational Gtpase), domain 3"/>
    <property type="match status" value="1"/>
</dbReference>
<keyword evidence="1" id="KW-0690">Ribosome biogenesis</keyword>
<feature type="compositionally biased region" description="Basic and acidic residues" evidence="6">
    <location>
        <begin position="591"/>
        <end position="606"/>
    </location>
</feature>
<evidence type="ECO:0000313" key="8">
    <source>
        <dbReference type="EMBL" id="PAV17293.1"/>
    </source>
</evidence>
<feature type="compositionally biased region" description="Low complexity" evidence="6">
    <location>
        <begin position="96"/>
        <end position="111"/>
    </location>
</feature>
<feature type="compositionally biased region" description="Basic and acidic residues" evidence="6">
    <location>
        <begin position="24"/>
        <end position="42"/>
    </location>
</feature>
<evidence type="ECO:0000256" key="5">
    <source>
        <dbReference type="ARBA" id="ARBA00081809"/>
    </source>
</evidence>
<dbReference type="FunFam" id="3.90.1430.10:FF:000002">
    <property type="entry name" value="Elongation factor like GTPase 1"/>
    <property type="match status" value="1"/>
</dbReference>
<dbReference type="InterPro" id="IPR000795">
    <property type="entry name" value="T_Tr_GTP-bd_dom"/>
</dbReference>
<keyword evidence="9" id="KW-1185">Reference proteome</keyword>
<dbReference type="InterPro" id="IPR014721">
    <property type="entry name" value="Ribsml_uS5_D2-typ_fold_subgr"/>
</dbReference>
<dbReference type="InterPro" id="IPR027417">
    <property type="entry name" value="P-loop_NTPase"/>
</dbReference>
<feature type="region of interest" description="Disordered" evidence="6">
    <location>
        <begin position="94"/>
        <end position="115"/>
    </location>
</feature>
<proteinExistence type="predicted"/>
<dbReference type="GO" id="GO:0043022">
    <property type="term" value="F:ribosome binding"/>
    <property type="evidence" value="ECO:0007669"/>
    <property type="project" value="TreeGrafter"/>
</dbReference>
<dbReference type="Gene3D" id="3.90.1430.10">
    <property type="entry name" value="Yeast translation eEF2 (G' domain)"/>
    <property type="match status" value="1"/>
</dbReference>
<evidence type="ECO:0000259" key="7">
    <source>
        <dbReference type="SMART" id="SM00838"/>
    </source>
</evidence>
<dbReference type="GO" id="GO:1990904">
    <property type="term" value="C:ribonucleoprotein complex"/>
    <property type="evidence" value="ECO:0007669"/>
    <property type="project" value="TreeGrafter"/>
</dbReference>
<feature type="region of interest" description="Disordered" evidence="6">
    <location>
        <begin position="1"/>
        <end position="42"/>
    </location>
</feature>
<dbReference type="FunCoup" id="A0A286UCG8">
    <property type="interactions" value="423"/>
</dbReference>
<dbReference type="PANTHER" id="PTHR42908:SF3">
    <property type="entry name" value="ELONGATION FACTOR-LIKE GTPASE 1"/>
    <property type="match status" value="1"/>
</dbReference>
<dbReference type="InterPro" id="IPR000640">
    <property type="entry name" value="EFG_V-like"/>
</dbReference>
<feature type="compositionally biased region" description="Acidic residues" evidence="6">
    <location>
        <begin position="1"/>
        <end position="15"/>
    </location>
</feature>
<feature type="region of interest" description="Disordered" evidence="6">
    <location>
        <begin position="881"/>
        <end position="906"/>
    </location>
</feature>
<evidence type="ECO:0000313" key="9">
    <source>
        <dbReference type="Proteomes" id="UP000217199"/>
    </source>
</evidence>
<dbReference type="Proteomes" id="UP000217199">
    <property type="component" value="Unassembled WGS sequence"/>
</dbReference>
<feature type="domain" description="Elongation factor EFG" evidence="7">
    <location>
        <begin position="1309"/>
        <end position="1398"/>
    </location>
</feature>
<dbReference type="OrthoDB" id="364892at2759"/>
<accession>A0A286UCG8</accession>
<evidence type="ECO:0000256" key="3">
    <source>
        <dbReference type="ARBA" id="ARBA00022801"/>
    </source>
</evidence>
<dbReference type="Pfam" id="PF02492">
    <property type="entry name" value="cobW"/>
    <property type="match status" value="1"/>
</dbReference>
<feature type="region of interest" description="Disordered" evidence="6">
    <location>
        <begin position="302"/>
        <end position="345"/>
    </location>
</feature>